<dbReference type="HOGENOM" id="CLU_036113_0_0_1"/>
<keyword evidence="6" id="KW-1133">Transmembrane helix</keyword>
<sequence length="555" mass="62363">MTSVTPRRRGVRAACDRCYELKERCERASMTSTCVRCDRLGQVCLTVRPLRPAGRRPRRREHPAPQTISSQSSTGAQSQRDVGAWLQDVPDLCPEERELMMFLLYQPQTLQFYVVSPSFEDAEQRSFEAPLPAALPVLKDAYLAYAGGLKAFHADKTMDVDVNANLRHASSAMRTLRTLPVASSGDAALCLTLGIALALYIYGAIGVGVSDICHYCLSAARPYIEPAASIPETEPQLIFLVLLETMDCTVHRRKPTLRIQSPAPERVDRHLGLCLPLLPYYYDLCVISHSLVGASNASLILILHQHLGRIQAAVNAWQPSQPEHFVHEFSSAEVVHLLAQARVYRLAALLMAHRLQHEFGQEDSQADIWSREVIMELELARRTTQRSIRFVTLPFIIAAIEIRDPVARAKAVQDVDEYVDRFMPVVQEATKTFLSRIWRERDAQAICSWFDSVHKPCVVLDSLGASSWDTRDMPEVTSKWVFAIAPMPGRKFLTKKSSVLPDYYYDVYSYSRSRPPLGVLQVVKAVSICRLAGTYIPSRNRHLVGEVGRDGNIFE</sequence>
<feature type="domain" description="Zn(2)-C6 fungal-type" evidence="7">
    <location>
        <begin position="9"/>
        <end position="55"/>
    </location>
</feature>
<evidence type="ECO:0000313" key="8">
    <source>
        <dbReference type="EMBL" id="KIX10162.1"/>
    </source>
</evidence>
<dbReference type="VEuPathDB" id="FungiDB:Z518_01243"/>
<dbReference type="STRING" id="1442369.A0A0D2G5L3"/>
<accession>A0A0D2G5L3</accession>
<keyword evidence="1" id="KW-0805">Transcription regulation</keyword>
<dbReference type="SUPFAM" id="SSF57701">
    <property type="entry name" value="Zn2/Cys6 DNA-binding domain"/>
    <property type="match status" value="1"/>
</dbReference>
<feature type="region of interest" description="Disordered" evidence="5">
    <location>
        <begin position="51"/>
        <end position="81"/>
    </location>
</feature>
<evidence type="ECO:0000313" key="9">
    <source>
        <dbReference type="Proteomes" id="UP000053617"/>
    </source>
</evidence>
<dbReference type="GO" id="GO:0003677">
    <property type="term" value="F:DNA binding"/>
    <property type="evidence" value="ECO:0007669"/>
    <property type="project" value="UniProtKB-KW"/>
</dbReference>
<dbReference type="OrthoDB" id="4137815at2759"/>
<dbReference type="GO" id="GO:0000981">
    <property type="term" value="F:DNA-binding transcription factor activity, RNA polymerase II-specific"/>
    <property type="evidence" value="ECO:0007669"/>
    <property type="project" value="InterPro"/>
</dbReference>
<keyword evidence="4" id="KW-0539">Nucleus</keyword>
<keyword evidence="6" id="KW-0472">Membrane</keyword>
<dbReference type="EMBL" id="KN847475">
    <property type="protein sequence ID" value="KIX10162.1"/>
    <property type="molecule type" value="Genomic_DNA"/>
</dbReference>
<protein>
    <recommendedName>
        <fullName evidence="7">Zn(2)-C6 fungal-type domain-containing protein</fullName>
    </recommendedName>
</protein>
<evidence type="ECO:0000259" key="7">
    <source>
        <dbReference type="SMART" id="SM00066"/>
    </source>
</evidence>
<keyword evidence="2" id="KW-0238">DNA-binding</keyword>
<dbReference type="InterPro" id="IPR036864">
    <property type="entry name" value="Zn2-C6_fun-type_DNA-bd_sf"/>
</dbReference>
<evidence type="ECO:0000256" key="3">
    <source>
        <dbReference type="ARBA" id="ARBA00023163"/>
    </source>
</evidence>
<evidence type="ECO:0000256" key="6">
    <source>
        <dbReference type="SAM" id="Phobius"/>
    </source>
</evidence>
<gene>
    <name evidence="8" type="ORF">Z518_01243</name>
</gene>
<dbReference type="SMART" id="SM00066">
    <property type="entry name" value="GAL4"/>
    <property type="match status" value="1"/>
</dbReference>
<keyword evidence="3" id="KW-0804">Transcription</keyword>
<dbReference type="Proteomes" id="UP000053617">
    <property type="component" value="Unassembled WGS sequence"/>
</dbReference>
<reference evidence="8 9" key="1">
    <citation type="submission" date="2015-01" db="EMBL/GenBank/DDBJ databases">
        <title>The Genome Sequence of Rhinocladiella mackenzie CBS 650.93.</title>
        <authorList>
            <consortium name="The Broad Institute Genomics Platform"/>
            <person name="Cuomo C."/>
            <person name="de Hoog S."/>
            <person name="Gorbushina A."/>
            <person name="Stielow B."/>
            <person name="Teixiera M."/>
            <person name="Abouelleil A."/>
            <person name="Chapman S.B."/>
            <person name="Priest M."/>
            <person name="Young S.K."/>
            <person name="Wortman J."/>
            <person name="Nusbaum C."/>
            <person name="Birren B."/>
        </authorList>
    </citation>
    <scope>NUCLEOTIDE SEQUENCE [LARGE SCALE GENOMIC DNA]</scope>
    <source>
        <strain evidence="8 9">CBS 650.93</strain>
    </source>
</reference>
<dbReference type="PANTHER" id="PTHR37534">
    <property type="entry name" value="TRANSCRIPTIONAL ACTIVATOR PROTEIN UGA3"/>
    <property type="match status" value="1"/>
</dbReference>
<keyword evidence="9" id="KW-1185">Reference proteome</keyword>
<evidence type="ECO:0000256" key="5">
    <source>
        <dbReference type="SAM" id="MobiDB-lite"/>
    </source>
</evidence>
<evidence type="ECO:0000256" key="1">
    <source>
        <dbReference type="ARBA" id="ARBA00023015"/>
    </source>
</evidence>
<dbReference type="GO" id="GO:0008270">
    <property type="term" value="F:zinc ion binding"/>
    <property type="evidence" value="ECO:0007669"/>
    <property type="project" value="InterPro"/>
</dbReference>
<proteinExistence type="predicted"/>
<keyword evidence="6" id="KW-0812">Transmembrane</keyword>
<dbReference type="PANTHER" id="PTHR37534:SF46">
    <property type="entry name" value="ZN(II)2CYS6 TRANSCRIPTION FACTOR (EUROFUNG)"/>
    <property type="match status" value="1"/>
</dbReference>
<dbReference type="AlphaFoldDB" id="A0A0D2G5L3"/>
<dbReference type="GeneID" id="25289314"/>
<dbReference type="RefSeq" id="XP_013277298.1">
    <property type="nucleotide sequence ID" value="XM_013421844.1"/>
</dbReference>
<feature type="transmembrane region" description="Helical" evidence="6">
    <location>
        <begin position="187"/>
        <end position="209"/>
    </location>
</feature>
<evidence type="ECO:0000256" key="4">
    <source>
        <dbReference type="ARBA" id="ARBA00023242"/>
    </source>
</evidence>
<feature type="compositionally biased region" description="Polar residues" evidence="5">
    <location>
        <begin position="66"/>
        <end position="80"/>
    </location>
</feature>
<dbReference type="InterPro" id="IPR001138">
    <property type="entry name" value="Zn2Cys6_DnaBD"/>
</dbReference>
<evidence type="ECO:0000256" key="2">
    <source>
        <dbReference type="ARBA" id="ARBA00023125"/>
    </source>
</evidence>
<organism evidence="8 9">
    <name type="scientific">Rhinocladiella mackenziei CBS 650.93</name>
    <dbReference type="NCBI Taxonomy" id="1442369"/>
    <lineage>
        <taxon>Eukaryota</taxon>
        <taxon>Fungi</taxon>
        <taxon>Dikarya</taxon>
        <taxon>Ascomycota</taxon>
        <taxon>Pezizomycotina</taxon>
        <taxon>Eurotiomycetes</taxon>
        <taxon>Chaetothyriomycetidae</taxon>
        <taxon>Chaetothyriales</taxon>
        <taxon>Herpotrichiellaceae</taxon>
        <taxon>Rhinocladiella</taxon>
    </lineage>
</organism>
<name>A0A0D2G5L3_9EURO</name>